<keyword evidence="1" id="KW-0479">Metal-binding</keyword>
<evidence type="ECO:0008006" key="9">
    <source>
        <dbReference type="Google" id="ProtNLM"/>
    </source>
</evidence>
<dbReference type="CDD" id="cd16495">
    <property type="entry name" value="RING_CH-C4HC3_MARCH"/>
    <property type="match status" value="1"/>
</dbReference>
<feature type="region of interest" description="Disordered" evidence="4">
    <location>
        <begin position="293"/>
        <end position="322"/>
    </location>
</feature>
<evidence type="ECO:0000259" key="6">
    <source>
        <dbReference type="PROSITE" id="PS51292"/>
    </source>
</evidence>
<keyword evidence="3" id="KW-0862">Zinc</keyword>
<keyword evidence="8" id="KW-1185">Reference proteome</keyword>
<dbReference type="EMBL" id="GL983766">
    <property type="protein sequence ID" value="EGR32170.1"/>
    <property type="molecule type" value="Genomic_DNA"/>
</dbReference>
<evidence type="ECO:0000313" key="7">
    <source>
        <dbReference type="EMBL" id="EGR32170.1"/>
    </source>
</evidence>
<dbReference type="eggNOG" id="KOG1609">
    <property type="taxonomic scope" value="Eukaryota"/>
</dbReference>
<dbReference type="Pfam" id="PF12906">
    <property type="entry name" value="RINGv"/>
    <property type="match status" value="1"/>
</dbReference>
<dbReference type="Gene3D" id="3.30.40.10">
    <property type="entry name" value="Zinc/RING finger domain, C3HC4 (zinc finger)"/>
    <property type="match status" value="1"/>
</dbReference>
<dbReference type="Pfam" id="PF00498">
    <property type="entry name" value="FHA"/>
    <property type="match status" value="1"/>
</dbReference>
<dbReference type="PANTHER" id="PTHR46210:SF1">
    <property type="entry name" value="FHA DOMAIN-CONTAINING PROTEIN"/>
    <property type="match status" value="1"/>
</dbReference>
<name>G0QRI3_ICHMU</name>
<proteinExistence type="predicted"/>
<evidence type="ECO:0000256" key="1">
    <source>
        <dbReference type="ARBA" id="ARBA00022723"/>
    </source>
</evidence>
<sequence>HTCRICLCEEEQCKENPFINPCSCKGSCEYMHVSCVKLWIESKVHKKVLPFVTSYKWKNLECEVCKLPLPKTIYINNNKMSLIDIDRPYLPEQSYIIIESISREKRVSKGLHVITQILQEDVVKFGRGHSCEIRITDISVSRFHSFIKYEDDQFLIFDNNSKFGTLIRLDKNYPILQDKVAIQVGRTVMTLELQQTVIYTNPIQNKGLGNLGLQNNINNQFFRTSLNINSANLIQNNKQNNNNNVQQQQQNKGSLDSAVNGKNNKQTKVNTFIISAANNIIGNQLQNNAQRHQNNINNNQGNNQNIIHNKNLLQKNNRNQRN</sequence>
<evidence type="ECO:0000313" key="8">
    <source>
        <dbReference type="Proteomes" id="UP000008983"/>
    </source>
</evidence>
<dbReference type="PROSITE" id="PS51292">
    <property type="entry name" value="ZF_RING_CH"/>
    <property type="match status" value="1"/>
</dbReference>
<dbReference type="RefSeq" id="XP_004035656.1">
    <property type="nucleotide sequence ID" value="XM_004035608.1"/>
</dbReference>
<feature type="domain" description="FHA" evidence="5">
    <location>
        <begin position="123"/>
        <end position="172"/>
    </location>
</feature>
<dbReference type="GeneID" id="14908327"/>
<dbReference type="STRING" id="857967.G0QRI3"/>
<feature type="region of interest" description="Disordered" evidence="4">
    <location>
        <begin position="243"/>
        <end position="262"/>
    </location>
</feature>
<dbReference type="InterPro" id="IPR013083">
    <property type="entry name" value="Znf_RING/FYVE/PHD"/>
</dbReference>
<evidence type="ECO:0000259" key="5">
    <source>
        <dbReference type="PROSITE" id="PS50006"/>
    </source>
</evidence>
<accession>G0QRI3</accession>
<dbReference type="InterPro" id="IPR000253">
    <property type="entry name" value="FHA_dom"/>
</dbReference>
<dbReference type="InterPro" id="IPR011016">
    <property type="entry name" value="Znf_RING-CH"/>
</dbReference>
<dbReference type="CDD" id="cd00060">
    <property type="entry name" value="FHA"/>
    <property type="match status" value="1"/>
</dbReference>
<reference evidence="7 8" key="1">
    <citation type="submission" date="2011-07" db="EMBL/GenBank/DDBJ databases">
        <authorList>
            <person name="Coyne R."/>
            <person name="Brami D."/>
            <person name="Johnson J."/>
            <person name="Hostetler J."/>
            <person name="Hannick L."/>
            <person name="Clark T."/>
            <person name="Cassidy-Hanley D."/>
            <person name="Inman J."/>
        </authorList>
    </citation>
    <scope>NUCLEOTIDE SEQUENCE [LARGE SCALE GENOMIC DNA]</scope>
    <source>
        <strain evidence="7 8">G5</strain>
    </source>
</reference>
<dbReference type="SUPFAM" id="SSF49879">
    <property type="entry name" value="SMAD/FHA domain"/>
    <property type="match status" value="1"/>
</dbReference>
<organism evidence="7 8">
    <name type="scientific">Ichthyophthirius multifiliis</name>
    <name type="common">White spot disease agent</name>
    <name type="synonym">Ich</name>
    <dbReference type="NCBI Taxonomy" id="5932"/>
    <lineage>
        <taxon>Eukaryota</taxon>
        <taxon>Sar</taxon>
        <taxon>Alveolata</taxon>
        <taxon>Ciliophora</taxon>
        <taxon>Intramacronucleata</taxon>
        <taxon>Oligohymenophorea</taxon>
        <taxon>Hymenostomatida</taxon>
        <taxon>Ophryoglenina</taxon>
        <taxon>Ichthyophthirius</taxon>
    </lineage>
</organism>
<dbReference type="SMART" id="SM00744">
    <property type="entry name" value="RINGv"/>
    <property type="match status" value="1"/>
</dbReference>
<evidence type="ECO:0000256" key="2">
    <source>
        <dbReference type="ARBA" id="ARBA00022771"/>
    </source>
</evidence>
<dbReference type="InParanoid" id="G0QRI3"/>
<dbReference type="Proteomes" id="UP000008983">
    <property type="component" value="Unassembled WGS sequence"/>
</dbReference>
<evidence type="ECO:0000256" key="3">
    <source>
        <dbReference type="ARBA" id="ARBA00022833"/>
    </source>
</evidence>
<dbReference type="Gene3D" id="2.60.200.20">
    <property type="match status" value="1"/>
</dbReference>
<dbReference type="PROSITE" id="PS50006">
    <property type="entry name" value="FHA_DOMAIN"/>
    <property type="match status" value="1"/>
</dbReference>
<feature type="compositionally biased region" description="Low complexity" evidence="4">
    <location>
        <begin position="243"/>
        <end position="252"/>
    </location>
</feature>
<dbReference type="SUPFAM" id="SSF57850">
    <property type="entry name" value="RING/U-box"/>
    <property type="match status" value="1"/>
</dbReference>
<feature type="domain" description="RING-CH-type" evidence="6">
    <location>
        <begin position="1"/>
        <end position="72"/>
    </location>
</feature>
<protein>
    <recommendedName>
        <fullName evidence="9">Zinc finger protein</fullName>
    </recommendedName>
</protein>
<dbReference type="InterPro" id="IPR008984">
    <property type="entry name" value="SMAD_FHA_dom_sf"/>
</dbReference>
<gene>
    <name evidence="7" type="ORF">IMG5_093680</name>
</gene>
<dbReference type="OrthoDB" id="264354at2759"/>
<keyword evidence="2" id="KW-0863">Zinc-finger</keyword>
<dbReference type="AlphaFoldDB" id="G0QRI3"/>
<evidence type="ECO:0000256" key="4">
    <source>
        <dbReference type="SAM" id="MobiDB-lite"/>
    </source>
</evidence>
<dbReference type="GO" id="GO:0008270">
    <property type="term" value="F:zinc ion binding"/>
    <property type="evidence" value="ECO:0007669"/>
    <property type="project" value="UniProtKB-KW"/>
</dbReference>
<feature type="non-terminal residue" evidence="7">
    <location>
        <position position="1"/>
    </location>
</feature>
<dbReference type="SMART" id="SM00240">
    <property type="entry name" value="FHA"/>
    <property type="match status" value="1"/>
</dbReference>
<dbReference type="PANTHER" id="PTHR46210">
    <property type="entry name" value="FHA DOMAIN-CONTAINING PROTEIN"/>
    <property type="match status" value="1"/>
</dbReference>